<accession>A0A9D3T6F8</accession>
<comment type="caution">
    <text evidence="1">The sequence shown here is derived from an EMBL/GenBank/DDBJ whole genome shotgun (WGS) entry which is preliminary data.</text>
</comment>
<dbReference type="Proteomes" id="UP001046870">
    <property type="component" value="Chromosome 8"/>
</dbReference>
<sequence>MTTGPRGAPRPDRVACFFLCFVGRVDRLKEFGRDSASISWALGASLDKPVSQVELISNIRGAAFIFMIVQEKVKYTSHKHKF</sequence>
<proteinExistence type="predicted"/>
<protein>
    <submittedName>
        <fullName evidence="1">Uncharacterized protein</fullName>
    </submittedName>
</protein>
<dbReference type="EMBL" id="JAFDVH010000008">
    <property type="protein sequence ID" value="KAG7472323.1"/>
    <property type="molecule type" value="Genomic_DNA"/>
</dbReference>
<dbReference type="AlphaFoldDB" id="A0A9D3T6F8"/>
<evidence type="ECO:0000313" key="2">
    <source>
        <dbReference type="Proteomes" id="UP001046870"/>
    </source>
</evidence>
<evidence type="ECO:0000313" key="1">
    <source>
        <dbReference type="EMBL" id="KAG7472323.1"/>
    </source>
</evidence>
<name>A0A9D3T6F8_MEGAT</name>
<keyword evidence="2" id="KW-1185">Reference proteome</keyword>
<gene>
    <name evidence="1" type="ORF">MATL_G00107660</name>
</gene>
<organism evidence="1 2">
    <name type="scientific">Megalops atlanticus</name>
    <name type="common">Tarpon</name>
    <name type="synonym">Clupea gigantea</name>
    <dbReference type="NCBI Taxonomy" id="7932"/>
    <lineage>
        <taxon>Eukaryota</taxon>
        <taxon>Metazoa</taxon>
        <taxon>Chordata</taxon>
        <taxon>Craniata</taxon>
        <taxon>Vertebrata</taxon>
        <taxon>Euteleostomi</taxon>
        <taxon>Actinopterygii</taxon>
        <taxon>Neopterygii</taxon>
        <taxon>Teleostei</taxon>
        <taxon>Elopiformes</taxon>
        <taxon>Megalopidae</taxon>
        <taxon>Megalops</taxon>
    </lineage>
</organism>
<reference evidence="1" key="1">
    <citation type="submission" date="2021-01" db="EMBL/GenBank/DDBJ databases">
        <authorList>
            <person name="Zahm M."/>
            <person name="Roques C."/>
            <person name="Cabau C."/>
            <person name="Klopp C."/>
            <person name="Donnadieu C."/>
            <person name="Jouanno E."/>
            <person name="Lampietro C."/>
            <person name="Louis A."/>
            <person name="Herpin A."/>
            <person name="Echchiki A."/>
            <person name="Berthelot C."/>
            <person name="Parey E."/>
            <person name="Roest-Crollius H."/>
            <person name="Braasch I."/>
            <person name="Postlethwait J."/>
            <person name="Bobe J."/>
            <person name="Montfort J."/>
            <person name="Bouchez O."/>
            <person name="Begum T."/>
            <person name="Mejri S."/>
            <person name="Adams A."/>
            <person name="Chen W.-J."/>
            <person name="Guiguen Y."/>
        </authorList>
    </citation>
    <scope>NUCLEOTIDE SEQUENCE</scope>
    <source>
        <strain evidence="1">YG-15Mar2019-1</strain>
        <tissue evidence="1">Brain</tissue>
    </source>
</reference>